<name>S8DHX3_FOMSC</name>
<dbReference type="HOGENOM" id="CLU_2606062_0_0_1"/>
<organism evidence="2 3">
    <name type="scientific">Fomitopsis schrenkii</name>
    <name type="common">Brown rot fungus</name>
    <dbReference type="NCBI Taxonomy" id="2126942"/>
    <lineage>
        <taxon>Eukaryota</taxon>
        <taxon>Fungi</taxon>
        <taxon>Dikarya</taxon>
        <taxon>Basidiomycota</taxon>
        <taxon>Agaricomycotina</taxon>
        <taxon>Agaricomycetes</taxon>
        <taxon>Polyporales</taxon>
        <taxon>Fomitopsis</taxon>
    </lineage>
</organism>
<reference evidence="2 3" key="1">
    <citation type="journal article" date="2012" name="Science">
        <title>The Paleozoic origin of enzymatic lignin decomposition reconstructed from 31 fungal genomes.</title>
        <authorList>
            <person name="Floudas D."/>
            <person name="Binder M."/>
            <person name="Riley R."/>
            <person name="Barry K."/>
            <person name="Blanchette R.A."/>
            <person name="Henrissat B."/>
            <person name="Martinez A.T."/>
            <person name="Otillar R."/>
            <person name="Spatafora J.W."/>
            <person name="Yadav J.S."/>
            <person name="Aerts A."/>
            <person name="Benoit I."/>
            <person name="Boyd A."/>
            <person name="Carlson A."/>
            <person name="Copeland A."/>
            <person name="Coutinho P.M."/>
            <person name="de Vries R.P."/>
            <person name="Ferreira P."/>
            <person name="Findley K."/>
            <person name="Foster B."/>
            <person name="Gaskell J."/>
            <person name="Glotzer D."/>
            <person name="Gorecki P."/>
            <person name="Heitman J."/>
            <person name="Hesse C."/>
            <person name="Hori C."/>
            <person name="Igarashi K."/>
            <person name="Jurgens J.A."/>
            <person name="Kallen N."/>
            <person name="Kersten P."/>
            <person name="Kohler A."/>
            <person name="Kuees U."/>
            <person name="Kumar T.K.A."/>
            <person name="Kuo A."/>
            <person name="LaButti K."/>
            <person name="Larrondo L.F."/>
            <person name="Lindquist E."/>
            <person name="Ling A."/>
            <person name="Lombard V."/>
            <person name="Lucas S."/>
            <person name="Lundell T."/>
            <person name="Martin R."/>
            <person name="McLaughlin D.J."/>
            <person name="Morgenstern I."/>
            <person name="Morin E."/>
            <person name="Murat C."/>
            <person name="Nagy L.G."/>
            <person name="Nolan M."/>
            <person name="Ohm R.A."/>
            <person name="Patyshakuliyeva A."/>
            <person name="Rokas A."/>
            <person name="Ruiz-Duenas F.J."/>
            <person name="Sabat G."/>
            <person name="Salamov A."/>
            <person name="Samejima M."/>
            <person name="Schmutz J."/>
            <person name="Slot J.C."/>
            <person name="St John F."/>
            <person name="Stenlid J."/>
            <person name="Sun H."/>
            <person name="Sun S."/>
            <person name="Syed K."/>
            <person name="Tsang A."/>
            <person name="Wiebenga A."/>
            <person name="Young D."/>
            <person name="Pisabarro A."/>
            <person name="Eastwood D.C."/>
            <person name="Martin F."/>
            <person name="Cullen D."/>
            <person name="Grigoriev I.V."/>
            <person name="Hibbett D.S."/>
        </authorList>
    </citation>
    <scope>NUCLEOTIDE SEQUENCE</scope>
    <source>
        <strain evidence="3">FP-58527</strain>
    </source>
</reference>
<gene>
    <name evidence="2" type="ORF">FOMPIDRAFT_1056723</name>
</gene>
<dbReference type="EMBL" id="KE504453">
    <property type="protein sequence ID" value="EPS92592.1"/>
    <property type="molecule type" value="Genomic_DNA"/>
</dbReference>
<proteinExistence type="predicted"/>
<accession>S8DHX3</accession>
<dbReference type="Proteomes" id="UP000015241">
    <property type="component" value="Unassembled WGS sequence"/>
</dbReference>
<evidence type="ECO:0000313" key="2">
    <source>
        <dbReference type="EMBL" id="EPS92592.1"/>
    </source>
</evidence>
<evidence type="ECO:0000313" key="3">
    <source>
        <dbReference type="Proteomes" id="UP000015241"/>
    </source>
</evidence>
<keyword evidence="3" id="KW-1185">Reference proteome</keyword>
<dbReference type="InParanoid" id="S8DHX3"/>
<evidence type="ECO:0000256" key="1">
    <source>
        <dbReference type="SAM" id="MobiDB-lite"/>
    </source>
</evidence>
<feature type="compositionally biased region" description="Polar residues" evidence="1">
    <location>
        <begin position="64"/>
        <end position="79"/>
    </location>
</feature>
<dbReference type="AlphaFoldDB" id="S8DHX3"/>
<feature type="region of interest" description="Disordered" evidence="1">
    <location>
        <begin position="51"/>
        <end position="79"/>
    </location>
</feature>
<protein>
    <submittedName>
        <fullName evidence="2">Uncharacterized protein</fullName>
    </submittedName>
</protein>
<sequence length="79" mass="8540">MRTKILKSVQPKLVSSLTTNLITHLNPDVDSVLHGGWGNNTSCSLTRGTRNLQLSTDTDRRPQITMQSDGGTETSATNA</sequence>